<evidence type="ECO:0000259" key="2">
    <source>
        <dbReference type="SMART" id="SM00156"/>
    </source>
</evidence>
<feature type="compositionally biased region" description="Basic and acidic residues" evidence="1">
    <location>
        <begin position="389"/>
        <end position="412"/>
    </location>
</feature>
<dbReference type="AlphaFoldDB" id="A0A976M881"/>
<feature type="region of interest" description="Disordered" evidence="1">
    <location>
        <begin position="1097"/>
        <end position="1151"/>
    </location>
</feature>
<dbReference type="PANTHER" id="PTHR11668">
    <property type="entry name" value="SERINE/THREONINE PROTEIN PHOSPHATASE"/>
    <property type="match status" value="1"/>
</dbReference>
<proteinExistence type="predicted"/>
<dbReference type="OrthoDB" id="442428at2759"/>
<dbReference type="InterPro" id="IPR050341">
    <property type="entry name" value="PP1_catalytic_subunit"/>
</dbReference>
<feature type="domain" description="Serine/threonine specific protein phosphatases" evidence="2">
    <location>
        <begin position="856"/>
        <end position="1215"/>
    </location>
</feature>
<feature type="region of interest" description="Disordered" evidence="1">
    <location>
        <begin position="383"/>
        <end position="419"/>
    </location>
</feature>
<sequence length="1224" mass="138423">MSTNRMDFETGQKHIAADNFKFNKFDSTDFSTKLVTVHTSHDDHVFKSISPPNETSVKDQQFEGAKLLSNVEYNELSHSVTSFNKWFSQTSLLAGLVDEDFELNKSDSYLTGDRSNSSVLEKEESSDYEFDFLFKKSDDNAVVNSPVLTFLLTNFNKAAADKPLNLRDDLAKEFDDFKRNFVSLVERNTNELKLKKVLLSIAFNHYGCSTVNKYMTQREYTNMLNAHKIFGSEAASNLVFESMDRKHKSMVTRNEFVSGMLSCSPDAKHNPNTVFGKLRLQHIFRAYDFNRLGYLEKESLDLMQSHLEQQGGNRLNYDLKINEKVMNMFNGKLSYDSFFYCVENNLLKNTTVLFRSNYDLADVLKRCILNSLENVVCAQKHSYGGTTNRETRNDNHSESFGKNNELFHHGNTERSSYQENMNRLESNRSNNMSNMGKSSLWSHTPRVYSEFTHNKSPSKEQLFGFNYENKWPKSSDVSPKPGVGSPIDRLSKMYNDESYEDELVEEYKQSALGGFTHQEANRSPGISPEQSGVSGINHGSKVDEPNCANEIKNSYSGCGNDTKDVNYFGDSNHANEPSHGMEEKVVINNKLTEQSPKSPFSAEHTPKGAFGNIKDVNPSCQAAEDMTPSRFDKIDEFLREYEQSYKSPERTPKPHLPTVFTKLESFKDALEDDSRALDPYRQPSEGFKSFDTMDDLLTEKAKMDNLLMDSLAVTDYYDKKEDEGNLGYSDPLANLRGFGKNGKGSSGKSTTPRGRPKNGRYEADASREAAGGKQRDGLVAESVRSPLKQGALKFEMNCPDDSALESLTHHLSKKYTHKFLVIKGHLIDCTVARGLFKNFLQHSLGESVDHSSLKLCTYSDMLQLCDSVCSILKKEDSLLQLRGDFQVFGSLNGDLSCLLDQFNAYGWPMMKNKWHEESNLDVTDFKNWDDFESCYLFMGGFVSESSSFSLEFVLLLFALKVLFPYHVHFLRSSKDERNAANNAGFYHQIYMKLSENHAALRLENDETLLLQCAKELFHRVNDVFEFMSVGAVLNKEILCVDKLTKNFSYKKLGKMPKPLNLATCANEQVYDLLFNESYFSFPPCLCSSSGCEEHADKNESKSDGANVGQPDCNTNGSVVSDSDPDKLGSDHAEGTSSGCNKHEACQARSPPFKSSADVTWELGDASRFRMVICSSDELDSGFKYLLNNKLLLLSTNFLRKREDRVASSLLLTKNKVTLRSLMLY</sequence>
<feature type="compositionally biased region" description="Polar residues" evidence="1">
    <location>
        <begin position="1111"/>
        <end position="1120"/>
    </location>
</feature>
<dbReference type="InterPro" id="IPR029052">
    <property type="entry name" value="Metallo-depent_PP-like"/>
</dbReference>
<dbReference type="EMBL" id="CP056068">
    <property type="protein sequence ID" value="UKJ90359.2"/>
    <property type="molecule type" value="Genomic_DNA"/>
</dbReference>
<feature type="region of interest" description="Disordered" evidence="1">
    <location>
        <begin position="728"/>
        <end position="780"/>
    </location>
</feature>
<dbReference type="GO" id="GO:0004722">
    <property type="term" value="F:protein serine/threonine phosphatase activity"/>
    <property type="evidence" value="ECO:0007669"/>
    <property type="project" value="TreeGrafter"/>
</dbReference>
<dbReference type="PANTHER" id="PTHR11668:SF509">
    <property type="entry name" value="SERINE_THREONINE-PROTEIN PHOSPHATASE"/>
    <property type="match status" value="1"/>
</dbReference>
<evidence type="ECO:0000256" key="1">
    <source>
        <dbReference type="SAM" id="MobiDB-lite"/>
    </source>
</evidence>
<dbReference type="GO" id="GO:0005634">
    <property type="term" value="C:nucleus"/>
    <property type="evidence" value="ECO:0007669"/>
    <property type="project" value="TreeGrafter"/>
</dbReference>
<evidence type="ECO:0000313" key="3">
    <source>
        <dbReference type="EMBL" id="UKJ90359.2"/>
    </source>
</evidence>
<feature type="compositionally biased region" description="Basic and acidic residues" evidence="1">
    <location>
        <begin position="1123"/>
        <end position="1133"/>
    </location>
</feature>
<dbReference type="GO" id="GO:0005737">
    <property type="term" value="C:cytoplasm"/>
    <property type="evidence" value="ECO:0007669"/>
    <property type="project" value="TreeGrafter"/>
</dbReference>
<feature type="region of interest" description="Disordered" evidence="1">
    <location>
        <begin position="594"/>
        <end position="613"/>
    </location>
</feature>
<dbReference type="SMART" id="SM00156">
    <property type="entry name" value="PP2Ac"/>
    <property type="match status" value="1"/>
</dbReference>
<dbReference type="InterPro" id="IPR011992">
    <property type="entry name" value="EF-hand-dom_pair"/>
</dbReference>
<protein>
    <recommendedName>
        <fullName evidence="2">Serine/threonine specific protein phosphatases domain-containing protein</fullName>
    </recommendedName>
</protein>
<dbReference type="InterPro" id="IPR006186">
    <property type="entry name" value="Ser/Thr-sp_prot-phosphatase"/>
</dbReference>
<reference evidence="3" key="1">
    <citation type="submission" date="2022-07" db="EMBL/GenBank/DDBJ databases">
        <title>Evaluation of T. orientalis genome assembly methods using nanopore sequencing and analysis of variation between genomes.</title>
        <authorList>
            <person name="Yam J."/>
            <person name="Micallef M.L."/>
            <person name="Liu M."/>
            <person name="Djordjevic S.P."/>
            <person name="Bogema D.R."/>
            <person name="Jenkins C."/>
        </authorList>
    </citation>
    <scope>NUCLEOTIDE SEQUENCE</scope>
    <source>
        <strain evidence="3">Fish Creek</strain>
    </source>
</reference>
<dbReference type="Proteomes" id="UP000244803">
    <property type="component" value="Chromosome 2"/>
</dbReference>
<dbReference type="SUPFAM" id="SSF56300">
    <property type="entry name" value="Metallo-dependent phosphatases"/>
    <property type="match status" value="1"/>
</dbReference>
<dbReference type="SUPFAM" id="SSF47473">
    <property type="entry name" value="EF-hand"/>
    <property type="match status" value="1"/>
</dbReference>
<accession>A0A976M881</accession>
<gene>
    <name evidence="3" type="ORF">MACJ_001292</name>
</gene>
<name>A0A976M881_THEOR</name>
<dbReference type="Gene3D" id="1.10.238.10">
    <property type="entry name" value="EF-hand"/>
    <property type="match status" value="1"/>
</dbReference>
<evidence type="ECO:0000313" key="4">
    <source>
        <dbReference type="Proteomes" id="UP000244803"/>
    </source>
</evidence>
<organism evidence="3 4">
    <name type="scientific">Theileria orientalis</name>
    <dbReference type="NCBI Taxonomy" id="68886"/>
    <lineage>
        <taxon>Eukaryota</taxon>
        <taxon>Sar</taxon>
        <taxon>Alveolata</taxon>
        <taxon>Apicomplexa</taxon>
        <taxon>Aconoidasida</taxon>
        <taxon>Piroplasmida</taxon>
        <taxon>Theileriidae</taxon>
        <taxon>Theileria</taxon>
    </lineage>
</organism>
<dbReference type="Gene3D" id="3.60.21.10">
    <property type="match status" value="1"/>
</dbReference>